<evidence type="ECO:0000313" key="1">
    <source>
        <dbReference type="EMBL" id="CAI8924914.1"/>
    </source>
</evidence>
<gene>
    <name evidence="1" type="ORF">MSZNOR_3916</name>
</gene>
<evidence type="ECO:0008006" key="3">
    <source>
        <dbReference type="Google" id="ProtNLM"/>
    </source>
</evidence>
<name>A0ABN8X7H2_9GAMM</name>
<proteinExistence type="predicted"/>
<dbReference type="EMBL" id="OX458333">
    <property type="protein sequence ID" value="CAI8924914.1"/>
    <property type="molecule type" value="Genomic_DNA"/>
</dbReference>
<sequence length="41" mass="4816">MSYTQPQEGKSTSRSEGKRDRYELYAYILHFLLPFSQGCVE</sequence>
<organism evidence="1 2">
    <name type="scientific">Methylocaldum szegediense</name>
    <dbReference type="NCBI Taxonomy" id="73780"/>
    <lineage>
        <taxon>Bacteria</taxon>
        <taxon>Pseudomonadati</taxon>
        <taxon>Pseudomonadota</taxon>
        <taxon>Gammaproteobacteria</taxon>
        <taxon>Methylococcales</taxon>
        <taxon>Methylococcaceae</taxon>
        <taxon>Methylocaldum</taxon>
    </lineage>
</organism>
<evidence type="ECO:0000313" key="2">
    <source>
        <dbReference type="Proteomes" id="UP001162030"/>
    </source>
</evidence>
<dbReference type="Proteomes" id="UP001162030">
    <property type="component" value="Chromosome"/>
</dbReference>
<reference evidence="1 2" key="1">
    <citation type="submission" date="2023-03" db="EMBL/GenBank/DDBJ databases">
        <authorList>
            <person name="Pearce D."/>
        </authorList>
    </citation>
    <scope>NUCLEOTIDE SEQUENCE [LARGE SCALE GENOMIC DNA]</scope>
    <source>
        <strain evidence="1">Msz</strain>
    </source>
</reference>
<protein>
    <recommendedName>
        <fullName evidence="3">Transposase</fullName>
    </recommendedName>
</protein>
<accession>A0ABN8X7H2</accession>
<keyword evidence="2" id="KW-1185">Reference proteome</keyword>